<accession>A0A6P0HGG6</accession>
<sequence length="229" mass="24256">MRDLAHPCPPAAHRATSYLVAAVLAALLAIGSLLVAPSPAHAATYSAPVTQAVADLPVAAENRTGYSRDLFRHWIDADGDGCNTRAEVLLSEADTAPTVGSGCSISGGRWYSYYDATSYTSASSLDIDHMVPLAEAWDSGASGWSASRREAFANDLGFYGSLIAVSASSNRSKSDQDPAEWMPSGSHCRYVTEWVSVKHRWGLTVDAAEKQALTSYAAGCSQTVSVTIY</sequence>
<keyword evidence="1" id="KW-0732">Signal</keyword>
<proteinExistence type="predicted"/>
<protein>
    <submittedName>
        <fullName evidence="3">HNH endonuclease</fullName>
    </submittedName>
</protein>
<dbReference type="AlphaFoldDB" id="A0A6P0HGG6"/>
<evidence type="ECO:0000259" key="2">
    <source>
        <dbReference type="Pfam" id="PF07510"/>
    </source>
</evidence>
<dbReference type="PANTHER" id="PTHR24094">
    <property type="entry name" value="SECRETED PROTEIN"/>
    <property type="match status" value="1"/>
</dbReference>
<dbReference type="RefSeq" id="WP_163770749.1">
    <property type="nucleotide sequence ID" value="NZ_JAAGXA010000002.1"/>
</dbReference>
<comment type="caution">
    <text evidence="3">The sequence shown here is derived from an EMBL/GenBank/DDBJ whole genome shotgun (WGS) entry which is preliminary data.</text>
</comment>
<dbReference type="Proteomes" id="UP000468687">
    <property type="component" value="Unassembled WGS sequence"/>
</dbReference>
<keyword evidence="3" id="KW-0540">Nuclease</keyword>
<organism evidence="3 4">
    <name type="scientific">Nocardioides zeae</name>
    <dbReference type="NCBI Taxonomy" id="1457234"/>
    <lineage>
        <taxon>Bacteria</taxon>
        <taxon>Bacillati</taxon>
        <taxon>Actinomycetota</taxon>
        <taxon>Actinomycetes</taxon>
        <taxon>Propionibacteriales</taxon>
        <taxon>Nocardioidaceae</taxon>
        <taxon>Nocardioides</taxon>
    </lineage>
</organism>
<dbReference type="GO" id="GO:0004519">
    <property type="term" value="F:endonuclease activity"/>
    <property type="evidence" value="ECO:0007669"/>
    <property type="project" value="UniProtKB-KW"/>
</dbReference>
<keyword evidence="3" id="KW-0378">Hydrolase</keyword>
<evidence type="ECO:0000313" key="3">
    <source>
        <dbReference type="EMBL" id="NEN77377.1"/>
    </source>
</evidence>
<evidence type="ECO:0000256" key="1">
    <source>
        <dbReference type="SAM" id="SignalP"/>
    </source>
</evidence>
<reference evidence="3 4" key="1">
    <citation type="journal article" date="2014" name="Int. J. Syst. Evol. Microbiol.">
        <title>Nocardioides zeae sp. nov., isolated from the stem of Zea mays.</title>
        <authorList>
            <person name="Glaeser S.P."/>
            <person name="McInroy J.A."/>
            <person name="Busse H.J."/>
            <person name="Kampfer P."/>
        </authorList>
    </citation>
    <scope>NUCLEOTIDE SEQUENCE [LARGE SCALE GENOMIC DNA]</scope>
    <source>
        <strain evidence="3 4">JCM 30728</strain>
    </source>
</reference>
<dbReference type="Pfam" id="PF07510">
    <property type="entry name" value="GmrSD_C"/>
    <property type="match status" value="1"/>
</dbReference>
<gene>
    <name evidence="3" type="ORF">G3T38_03710</name>
</gene>
<keyword evidence="3" id="KW-0255">Endonuclease</keyword>
<name>A0A6P0HGG6_9ACTN</name>
<feature type="domain" description="GmrSD restriction endonucleases C-terminal" evidence="2">
    <location>
        <begin position="105"/>
        <end position="214"/>
    </location>
</feature>
<evidence type="ECO:0000313" key="4">
    <source>
        <dbReference type="Proteomes" id="UP000468687"/>
    </source>
</evidence>
<feature type="chain" id="PRO_5027087185" evidence="1">
    <location>
        <begin position="43"/>
        <end position="229"/>
    </location>
</feature>
<dbReference type="PANTHER" id="PTHR24094:SF15">
    <property type="entry name" value="AMP-DEPENDENT SYNTHETASE_LIGASE DOMAIN-CONTAINING PROTEIN-RELATED"/>
    <property type="match status" value="1"/>
</dbReference>
<keyword evidence="4" id="KW-1185">Reference proteome</keyword>
<dbReference type="InterPro" id="IPR011089">
    <property type="entry name" value="GmrSD_C"/>
</dbReference>
<dbReference type="EMBL" id="JAAGXA010000002">
    <property type="protein sequence ID" value="NEN77377.1"/>
    <property type="molecule type" value="Genomic_DNA"/>
</dbReference>
<feature type="signal peptide" evidence="1">
    <location>
        <begin position="1"/>
        <end position="42"/>
    </location>
</feature>